<gene>
    <name evidence="1" type="ORF">TOPH_02943</name>
</gene>
<dbReference type="Proteomes" id="UP000036947">
    <property type="component" value="Unassembled WGS sequence"/>
</dbReference>
<dbReference type="OrthoDB" id="4500473at2759"/>
<reference evidence="1 2" key="1">
    <citation type="journal article" date="2015" name="BMC Genomics">
        <title>The genome of the truffle-parasite Tolypocladium ophioglossoides and the evolution of antifungal peptaibiotics.</title>
        <authorList>
            <person name="Quandt C.A."/>
            <person name="Bushley K.E."/>
            <person name="Spatafora J.W."/>
        </authorList>
    </citation>
    <scope>NUCLEOTIDE SEQUENCE [LARGE SCALE GENOMIC DNA]</scope>
    <source>
        <strain evidence="1 2">CBS 100239</strain>
    </source>
</reference>
<evidence type="ECO:0000313" key="1">
    <source>
        <dbReference type="EMBL" id="KND92434.1"/>
    </source>
</evidence>
<accession>A0A0L0NEH7</accession>
<keyword evidence="2" id="KW-1185">Reference proteome</keyword>
<proteinExistence type="predicted"/>
<sequence length="289" mass="31459">MTSKSWFLPPDFTFLPDGQIALGRVIPEPRRPTVTLASLAEHPTIALPEVSSIVEKNRSFSAEKSRSFGLELFAKCLDMASAKTDVSWYKNKSFAAVDHEVRTYNGVFAPEALKAVVELLDVKRHIHSGQFGKRCVYIISGLRLARQSITITDEKGNKTAGSLGGSGPVPAGTVPVALGGNISGSREANRKDGYETAPGIVFAYRLYVVRPKDTGAQVELFSDRTAFFSGEANDEEGEEMEAIGMDGAVLRQDLDVEPDGFEEKWIEEGDEESYIVFKSATGEEGKSKA</sequence>
<dbReference type="AlphaFoldDB" id="A0A0L0NEH7"/>
<comment type="caution">
    <text evidence="1">The sequence shown here is derived from an EMBL/GenBank/DDBJ whole genome shotgun (WGS) entry which is preliminary data.</text>
</comment>
<organism evidence="1 2">
    <name type="scientific">Tolypocladium ophioglossoides (strain CBS 100239)</name>
    <name type="common">Snaketongue truffleclub</name>
    <name type="synonym">Elaphocordyceps ophioglossoides</name>
    <dbReference type="NCBI Taxonomy" id="1163406"/>
    <lineage>
        <taxon>Eukaryota</taxon>
        <taxon>Fungi</taxon>
        <taxon>Dikarya</taxon>
        <taxon>Ascomycota</taxon>
        <taxon>Pezizomycotina</taxon>
        <taxon>Sordariomycetes</taxon>
        <taxon>Hypocreomycetidae</taxon>
        <taxon>Hypocreales</taxon>
        <taxon>Ophiocordycipitaceae</taxon>
        <taxon>Tolypocladium</taxon>
    </lineage>
</organism>
<evidence type="ECO:0000313" key="2">
    <source>
        <dbReference type="Proteomes" id="UP000036947"/>
    </source>
</evidence>
<dbReference type="EMBL" id="LFRF01000006">
    <property type="protein sequence ID" value="KND92434.1"/>
    <property type="molecule type" value="Genomic_DNA"/>
</dbReference>
<protein>
    <submittedName>
        <fullName evidence="1">Uncharacterized protein</fullName>
    </submittedName>
</protein>
<name>A0A0L0NEH7_TOLOC</name>